<dbReference type="PANTHER" id="PTHR30055">
    <property type="entry name" value="HTH-TYPE TRANSCRIPTIONAL REGULATOR RUTR"/>
    <property type="match status" value="1"/>
</dbReference>
<dbReference type="InterPro" id="IPR001647">
    <property type="entry name" value="HTH_TetR"/>
</dbReference>
<gene>
    <name evidence="6" type="ORF">C7K25_08455</name>
</gene>
<accession>A0ABT7C9I3</accession>
<dbReference type="Proteomes" id="UP001170379">
    <property type="component" value="Unassembled WGS sequence"/>
</dbReference>
<keyword evidence="1" id="KW-0805">Transcription regulation</keyword>
<evidence type="ECO:0000313" key="6">
    <source>
        <dbReference type="EMBL" id="MDJ1371397.1"/>
    </source>
</evidence>
<dbReference type="PROSITE" id="PS01081">
    <property type="entry name" value="HTH_TETR_1"/>
    <property type="match status" value="1"/>
</dbReference>
<reference evidence="6" key="2">
    <citation type="journal article" date="2022" name="Sci. Rep.">
        <title>In silico prediction of the enzymes involved in the degradation of the herbicide molinate by Gulosibacter molinativorax ON4T.</title>
        <authorList>
            <person name="Lopes A.R."/>
            <person name="Bunin E."/>
            <person name="Viana A.T."/>
            <person name="Froufe H."/>
            <person name="Munoz-Merida A."/>
            <person name="Pinho D."/>
            <person name="Figueiredo J."/>
            <person name="Barroso C."/>
            <person name="Vaz-Moreira I."/>
            <person name="Bellanger X."/>
            <person name="Egas C."/>
            <person name="Nunes O.C."/>
        </authorList>
    </citation>
    <scope>NUCLEOTIDE SEQUENCE</scope>
    <source>
        <strain evidence="6">ON4</strain>
    </source>
</reference>
<dbReference type="Gene3D" id="1.10.357.10">
    <property type="entry name" value="Tetracycline Repressor, domain 2"/>
    <property type="match status" value="1"/>
</dbReference>
<organism evidence="6 7">
    <name type="scientific">Gulosibacter molinativorax</name>
    <dbReference type="NCBI Taxonomy" id="256821"/>
    <lineage>
        <taxon>Bacteria</taxon>
        <taxon>Bacillati</taxon>
        <taxon>Actinomycetota</taxon>
        <taxon>Actinomycetes</taxon>
        <taxon>Micrococcales</taxon>
        <taxon>Microbacteriaceae</taxon>
        <taxon>Gulosibacter</taxon>
    </lineage>
</organism>
<dbReference type="InterPro" id="IPR009057">
    <property type="entry name" value="Homeodomain-like_sf"/>
</dbReference>
<evidence type="ECO:0000313" key="7">
    <source>
        <dbReference type="Proteomes" id="UP001170379"/>
    </source>
</evidence>
<keyword evidence="7" id="KW-1185">Reference proteome</keyword>
<dbReference type="EMBL" id="PXVD01000012">
    <property type="protein sequence ID" value="MDJ1371397.1"/>
    <property type="molecule type" value="Genomic_DNA"/>
</dbReference>
<dbReference type="PANTHER" id="PTHR30055:SF234">
    <property type="entry name" value="HTH-TYPE TRANSCRIPTIONAL REGULATOR BETI"/>
    <property type="match status" value="1"/>
</dbReference>
<dbReference type="RefSeq" id="WP_084147501.1">
    <property type="nucleotide sequence ID" value="NZ_CP028426.1"/>
</dbReference>
<evidence type="ECO:0000256" key="1">
    <source>
        <dbReference type="ARBA" id="ARBA00023015"/>
    </source>
</evidence>
<evidence type="ECO:0000256" key="4">
    <source>
        <dbReference type="PROSITE-ProRule" id="PRU00335"/>
    </source>
</evidence>
<feature type="domain" description="HTH tetR-type" evidence="5">
    <location>
        <begin position="22"/>
        <end position="82"/>
    </location>
</feature>
<comment type="caution">
    <text evidence="6">The sequence shown here is derived from an EMBL/GenBank/DDBJ whole genome shotgun (WGS) entry which is preliminary data.</text>
</comment>
<dbReference type="Pfam" id="PF00440">
    <property type="entry name" value="TetR_N"/>
    <property type="match status" value="1"/>
</dbReference>
<evidence type="ECO:0000256" key="2">
    <source>
        <dbReference type="ARBA" id="ARBA00023125"/>
    </source>
</evidence>
<dbReference type="PROSITE" id="PS50977">
    <property type="entry name" value="HTH_TETR_2"/>
    <property type="match status" value="1"/>
</dbReference>
<evidence type="ECO:0000259" key="5">
    <source>
        <dbReference type="PROSITE" id="PS50977"/>
    </source>
</evidence>
<dbReference type="PRINTS" id="PR00455">
    <property type="entry name" value="HTHTETR"/>
</dbReference>
<reference evidence="6" key="1">
    <citation type="submission" date="2018-03" db="EMBL/GenBank/DDBJ databases">
        <authorList>
            <person name="Nunes O.C."/>
            <person name="Lopes A.R."/>
            <person name="Froufe H."/>
            <person name="Munoz-Merida A."/>
            <person name="Barroso C."/>
            <person name="Egas C."/>
        </authorList>
    </citation>
    <scope>NUCLEOTIDE SEQUENCE</scope>
    <source>
        <strain evidence="6">ON4</strain>
    </source>
</reference>
<feature type="DNA-binding region" description="H-T-H motif" evidence="4">
    <location>
        <begin position="45"/>
        <end position="64"/>
    </location>
</feature>
<evidence type="ECO:0000256" key="3">
    <source>
        <dbReference type="ARBA" id="ARBA00023163"/>
    </source>
</evidence>
<dbReference type="SUPFAM" id="SSF48498">
    <property type="entry name" value="Tetracyclin repressor-like, C-terminal domain"/>
    <property type="match status" value="1"/>
</dbReference>
<dbReference type="InterPro" id="IPR050109">
    <property type="entry name" value="HTH-type_TetR-like_transc_reg"/>
</dbReference>
<dbReference type="SUPFAM" id="SSF46689">
    <property type="entry name" value="Homeodomain-like"/>
    <property type="match status" value="1"/>
</dbReference>
<keyword evidence="2 4" id="KW-0238">DNA-binding</keyword>
<proteinExistence type="predicted"/>
<keyword evidence="3" id="KW-0804">Transcription</keyword>
<dbReference type="InterPro" id="IPR036271">
    <property type="entry name" value="Tet_transcr_reg_TetR-rel_C_sf"/>
</dbReference>
<dbReference type="InterPro" id="IPR023772">
    <property type="entry name" value="DNA-bd_HTH_TetR-type_CS"/>
</dbReference>
<name>A0ABT7C9I3_9MICO</name>
<protein>
    <submittedName>
        <fullName evidence="6">TetR/AcrR family transcriptional regulator</fullName>
    </submittedName>
</protein>
<sequence>MSAPDQQDPSHQQLSLRESNRRRRYSRILAAADELFRAHGFDQVTTREIAAAAGVGEATLFRYVPNKNDLLLLVIGRQQDALLDEIEQHDDLVASKAPVSPSGEWYLDRISNIYEKRITFYVNDPINVAKYIATGLQSDNSLRAHPMTSGDRVIDRVHGILASGQEADAIRDDVDALIVARNINGIYIHEALRSPSRNLPFETTWERLAQRFDVMLRPLLKMHRKDQCNPFVDK</sequence>